<dbReference type="EMBL" id="JABANO010004796">
    <property type="protein sequence ID" value="KAF4754588.1"/>
    <property type="molecule type" value="Genomic_DNA"/>
</dbReference>
<feature type="region of interest" description="Disordered" evidence="1">
    <location>
        <begin position="1"/>
        <end position="20"/>
    </location>
</feature>
<feature type="compositionally biased region" description="Basic and acidic residues" evidence="1">
    <location>
        <begin position="165"/>
        <end position="175"/>
    </location>
</feature>
<dbReference type="Proteomes" id="UP000553632">
    <property type="component" value="Unassembled WGS sequence"/>
</dbReference>
<evidence type="ECO:0000256" key="1">
    <source>
        <dbReference type="SAM" id="MobiDB-lite"/>
    </source>
</evidence>
<feature type="compositionally biased region" description="Low complexity" evidence="1">
    <location>
        <begin position="8"/>
        <end position="18"/>
    </location>
</feature>
<feature type="region of interest" description="Disordered" evidence="1">
    <location>
        <begin position="150"/>
        <end position="183"/>
    </location>
</feature>
<dbReference type="AlphaFoldDB" id="A0A7J6UBW5"/>
<name>A0A7J6UBW5_PEROL</name>
<keyword evidence="3" id="KW-1185">Reference proteome</keyword>
<organism evidence="2 3">
    <name type="scientific">Perkinsus olseni</name>
    <name type="common">Perkinsus atlanticus</name>
    <dbReference type="NCBI Taxonomy" id="32597"/>
    <lineage>
        <taxon>Eukaryota</taxon>
        <taxon>Sar</taxon>
        <taxon>Alveolata</taxon>
        <taxon>Perkinsozoa</taxon>
        <taxon>Perkinsea</taxon>
        <taxon>Perkinsida</taxon>
        <taxon>Perkinsidae</taxon>
        <taxon>Perkinsus</taxon>
    </lineage>
</organism>
<evidence type="ECO:0000313" key="3">
    <source>
        <dbReference type="Proteomes" id="UP000553632"/>
    </source>
</evidence>
<reference evidence="2 3" key="1">
    <citation type="submission" date="2020-04" db="EMBL/GenBank/DDBJ databases">
        <title>Perkinsus olseni comparative genomics.</title>
        <authorList>
            <person name="Bogema D.R."/>
        </authorList>
    </citation>
    <scope>NUCLEOTIDE SEQUENCE [LARGE SCALE GENOMIC DNA]</scope>
    <source>
        <strain evidence="2 3">ATCC PRA-207</strain>
    </source>
</reference>
<comment type="caution">
    <text evidence="2">The sequence shown here is derived from an EMBL/GenBank/DDBJ whole genome shotgun (WGS) entry which is preliminary data.</text>
</comment>
<feature type="non-terminal residue" evidence="2">
    <location>
        <position position="196"/>
    </location>
</feature>
<feature type="compositionally biased region" description="Low complexity" evidence="1">
    <location>
        <begin position="150"/>
        <end position="162"/>
    </location>
</feature>
<proteinExistence type="predicted"/>
<sequence length="196" mass="20789">RRAAELAQQQNQQQQRQQVYDQGGLRAKAAMTPSAAAAAALAPMVMPGSTQLRYQREEEEEELNSNANNSKQHQVVASRCCLMFFACNNVNYPHRAFCNGHHCKRPRQEVDPAYAQQLAMSSSVPTLSYTSGGQSPLVVATGAAAQMIPSSIPTTTSSGPGIDTIPEHHGSEHARGRGTASAAGAAAAAIPEGCWT</sequence>
<protein>
    <submittedName>
        <fullName evidence="2">Uncharacterized protein</fullName>
    </submittedName>
</protein>
<accession>A0A7J6UBW5</accession>
<gene>
    <name evidence="2" type="ORF">FOZ63_007528</name>
</gene>
<evidence type="ECO:0000313" key="2">
    <source>
        <dbReference type="EMBL" id="KAF4754588.1"/>
    </source>
</evidence>